<dbReference type="RefSeq" id="WP_147662842.1">
    <property type="nucleotide sequence ID" value="NZ_CP042905.2"/>
</dbReference>
<protein>
    <submittedName>
        <fullName evidence="2">Uncharacterized protein</fullName>
    </submittedName>
</protein>
<gene>
    <name evidence="2" type="ORF">DSAG12_01774</name>
</gene>
<evidence type="ECO:0000256" key="1">
    <source>
        <dbReference type="SAM" id="Coils"/>
    </source>
</evidence>
<name>A0A5B9DAU7_9ARCH</name>
<proteinExistence type="predicted"/>
<dbReference type="AlphaFoldDB" id="A0A5B9DAU7"/>
<reference evidence="2 3" key="2">
    <citation type="journal article" date="2024" name="Int. J. Syst. Evol. Microbiol.">
        <title>Promethearchaeum syntrophicum gen. nov., sp. nov., an anaerobic, obligately syntrophic archaeon, the first isolate of the lineage 'Asgard' archaea, and proposal of the new archaeal phylum Promethearchaeota phyl. nov. and kingdom Promethearchaeati regn. nov.</title>
        <authorList>
            <person name="Imachi H."/>
            <person name="Nobu M.K."/>
            <person name="Kato S."/>
            <person name="Takaki Y."/>
            <person name="Miyazaki M."/>
            <person name="Miyata M."/>
            <person name="Ogawara M."/>
            <person name="Saito Y."/>
            <person name="Sakai S."/>
            <person name="Tahara Y.O."/>
            <person name="Takano Y."/>
            <person name="Tasumi E."/>
            <person name="Uematsu K."/>
            <person name="Yoshimura T."/>
            <person name="Itoh T."/>
            <person name="Ohkuma M."/>
            <person name="Takai K."/>
        </authorList>
    </citation>
    <scope>NUCLEOTIDE SEQUENCE [LARGE SCALE GENOMIC DNA]</scope>
    <source>
        <strain evidence="2 3">MK-D1</strain>
    </source>
</reference>
<sequence>MKGIFILSFNKKPGSYVDREYPKGISDQLIDSVDQNKIYSFNRMRDSNPNYIYMKIKGAHVGSFFSGIDNNFIGYPNQCLCIILDDENPTLFEEPLKEIAEELLPMLAYIREDEDGISEGLSNDPKYQDFDEILGQKFKLLIEKFGKSGTVILSHPPKLESNIKIDSSSQKNEESYSEEIAKRFNELETRYEKKIDSLKTDLLDWKNKVRALAEEKVSLTHDLEEKEDGLKVQKDKSLIWRKQLETANEINHKLKDSVNNLIEKVKSLENEIENSADSKKVFDLRINIAEINAELEVSRDKNKKYEREINSLNDEIADLKNKLEISQTLRINSNITTDPELDSKLHEILEEMQSLKSNLVEAKKTIKVQRREIVNLHKLLDLS</sequence>
<evidence type="ECO:0000313" key="2">
    <source>
        <dbReference type="EMBL" id="QEE15947.1"/>
    </source>
</evidence>
<dbReference type="GeneID" id="41329767"/>
<reference evidence="2 3" key="1">
    <citation type="journal article" date="2020" name="Nature">
        <title>Isolation of an archaeon at the prokaryote-eukaryote interface.</title>
        <authorList>
            <person name="Imachi H."/>
            <person name="Nobu M.K."/>
            <person name="Nakahara N."/>
            <person name="Morono Y."/>
            <person name="Ogawara M."/>
            <person name="Takaki Y."/>
            <person name="Takano Y."/>
            <person name="Uematsu K."/>
            <person name="Ikuta T."/>
            <person name="Ito M."/>
            <person name="Matsui Y."/>
            <person name="Miyazaki M."/>
            <person name="Murata K."/>
            <person name="Saito Y."/>
            <person name="Sakai S."/>
            <person name="Song C."/>
            <person name="Tasumi E."/>
            <person name="Yamanaka Y."/>
            <person name="Yamaguchi T."/>
            <person name="Kamagata Y."/>
            <person name="Tamaki H."/>
            <person name="Takai K."/>
        </authorList>
    </citation>
    <scope>NUCLEOTIDE SEQUENCE [LARGE SCALE GENOMIC DNA]</scope>
    <source>
        <strain evidence="2 3">MK-D1</strain>
    </source>
</reference>
<organism evidence="2 3">
    <name type="scientific">Promethearchaeum syntrophicum</name>
    <dbReference type="NCBI Taxonomy" id="2594042"/>
    <lineage>
        <taxon>Archaea</taxon>
        <taxon>Promethearchaeati</taxon>
        <taxon>Promethearchaeota</taxon>
        <taxon>Promethearchaeia</taxon>
        <taxon>Promethearchaeales</taxon>
        <taxon>Promethearchaeaceae</taxon>
        <taxon>Promethearchaeum</taxon>
    </lineage>
</organism>
<evidence type="ECO:0000313" key="3">
    <source>
        <dbReference type="Proteomes" id="UP000321408"/>
    </source>
</evidence>
<accession>A0A5B9DAU7</accession>
<feature type="coiled-coil region" evidence="1">
    <location>
        <begin position="244"/>
        <end position="372"/>
    </location>
</feature>
<keyword evidence="3" id="KW-1185">Reference proteome</keyword>
<dbReference type="KEGG" id="psyt:DSAG12_01774"/>
<keyword evidence="1" id="KW-0175">Coiled coil</keyword>
<dbReference type="Proteomes" id="UP000321408">
    <property type="component" value="Chromosome"/>
</dbReference>
<dbReference type="EMBL" id="CP042905">
    <property type="protein sequence ID" value="QEE15947.1"/>
    <property type="molecule type" value="Genomic_DNA"/>
</dbReference>